<protein>
    <submittedName>
        <fullName evidence="1">Uncharacterized protein</fullName>
    </submittedName>
</protein>
<accession>A0A4S8MVC8</accession>
<dbReference type="EMBL" id="ML179040">
    <property type="protein sequence ID" value="THV07032.1"/>
    <property type="molecule type" value="Genomic_DNA"/>
</dbReference>
<organism evidence="1 2">
    <name type="scientific">Dendrothele bispora (strain CBS 962.96)</name>
    <dbReference type="NCBI Taxonomy" id="1314807"/>
    <lineage>
        <taxon>Eukaryota</taxon>
        <taxon>Fungi</taxon>
        <taxon>Dikarya</taxon>
        <taxon>Basidiomycota</taxon>
        <taxon>Agaricomycotina</taxon>
        <taxon>Agaricomycetes</taxon>
        <taxon>Agaricomycetidae</taxon>
        <taxon>Agaricales</taxon>
        <taxon>Agaricales incertae sedis</taxon>
        <taxon>Dendrothele</taxon>
    </lineage>
</organism>
<keyword evidence="2" id="KW-1185">Reference proteome</keyword>
<dbReference type="Proteomes" id="UP000297245">
    <property type="component" value="Unassembled WGS sequence"/>
</dbReference>
<sequence>MVILREVRIRMVVMELGVSATARLCASMWLEAERNEISYMRSIGMNCKLEKRKKTRRIENHVVYMQGSSGEIISLAYPTASTSPGSLTLYIMTHHPPRQRQTRAFEILIRLPVNTVFRCRRWISNGDRLRRVDLPVPLAPKLERRESML</sequence>
<dbReference type="AlphaFoldDB" id="A0A4S8MVC8"/>
<name>A0A4S8MVC8_DENBC</name>
<proteinExistence type="predicted"/>
<gene>
    <name evidence="1" type="ORF">K435DRAFT_418677</name>
</gene>
<reference evidence="1 2" key="1">
    <citation type="journal article" date="2019" name="Nat. Ecol. Evol.">
        <title>Megaphylogeny resolves global patterns of mushroom evolution.</title>
        <authorList>
            <person name="Varga T."/>
            <person name="Krizsan K."/>
            <person name="Foldi C."/>
            <person name="Dima B."/>
            <person name="Sanchez-Garcia M."/>
            <person name="Sanchez-Ramirez S."/>
            <person name="Szollosi G.J."/>
            <person name="Szarkandi J.G."/>
            <person name="Papp V."/>
            <person name="Albert L."/>
            <person name="Andreopoulos W."/>
            <person name="Angelini C."/>
            <person name="Antonin V."/>
            <person name="Barry K.W."/>
            <person name="Bougher N.L."/>
            <person name="Buchanan P."/>
            <person name="Buyck B."/>
            <person name="Bense V."/>
            <person name="Catcheside P."/>
            <person name="Chovatia M."/>
            <person name="Cooper J."/>
            <person name="Damon W."/>
            <person name="Desjardin D."/>
            <person name="Finy P."/>
            <person name="Geml J."/>
            <person name="Haridas S."/>
            <person name="Hughes K."/>
            <person name="Justo A."/>
            <person name="Karasinski D."/>
            <person name="Kautmanova I."/>
            <person name="Kiss B."/>
            <person name="Kocsube S."/>
            <person name="Kotiranta H."/>
            <person name="LaButti K.M."/>
            <person name="Lechner B.E."/>
            <person name="Liimatainen K."/>
            <person name="Lipzen A."/>
            <person name="Lukacs Z."/>
            <person name="Mihaltcheva S."/>
            <person name="Morgado L.N."/>
            <person name="Niskanen T."/>
            <person name="Noordeloos M.E."/>
            <person name="Ohm R.A."/>
            <person name="Ortiz-Santana B."/>
            <person name="Ovrebo C."/>
            <person name="Racz N."/>
            <person name="Riley R."/>
            <person name="Savchenko A."/>
            <person name="Shiryaev A."/>
            <person name="Soop K."/>
            <person name="Spirin V."/>
            <person name="Szebenyi C."/>
            <person name="Tomsovsky M."/>
            <person name="Tulloss R.E."/>
            <person name="Uehling J."/>
            <person name="Grigoriev I.V."/>
            <person name="Vagvolgyi C."/>
            <person name="Papp T."/>
            <person name="Martin F.M."/>
            <person name="Miettinen O."/>
            <person name="Hibbett D.S."/>
            <person name="Nagy L.G."/>
        </authorList>
    </citation>
    <scope>NUCLEOTIDE SEQUENCE [LARGE SCALE GENOMIC DNA]</scope>
    <source>
        <strain evidence="1 2">CBS 962.96</strain>
    </source>
</reference>
<evidence type="ECO:0000313" key="2">
    <source>
        <dbReference type="Proteomes" id="UP000297245"/>
    </source>
</evidence>
<evidence type="ECO:0000313" key="1">
    <source>
        <dbReference type="EMBL" id="THV07032.1"/>
    </source>
</evidence>